<dbReference type="InterPro" id="IPR015421">
    <property type="entry name" value="PyrdxlP-dep_Trfase_major"/>
</dbReference>
<protein>
    <recommendedName>
        <fullName evidence="3">Aminotransferase class V domain-containing protein</fullName>
    </recommendedName>
</protein>
<evidence type="ECO:0000259" key="3">
    <source>
        <dbReference type="Pfam" id="PF00266"/>
    </source>
</evidence>
<gene>
    <name evidence="4" type="ORF">ASPFODRAFT_120494</name>
</gene>
<feature type="compositionally biased region" description="Low complexity" evidence="2">
    <location>
        <begin position="30"/>
        <end position="46"/>
    </location>
</feature>
<proteinExistence type="predicted"/>
<dbReference type="EMBL" id="KV878236">
    <property type="protein sequence ID" value="OJZ91675.1"/>
    <property type="molecule type" value="Genomic_DNA"/>
</dbReference>
<dbReference type="PANTHER" id="PTHR43092">
    <property type="entry name" value="L-CYSTEINE DESULFHYDRASE"/>
    <property type="match status" value="1"/>
</dbReference>
<evidence type="ECO:0000313" key="4">
    <source>
        <dbReference type="EMBL" id="OJZ91675.1"/>
    </source>
</evidence>
<evidence type="ECO:0000313" key="5">
    <source>
        <dbReference type="Proteomes" id="UP000184063"/>
    </source>
</evidence>
<dbReference type="Gene3D" id="3.40.640.10">
    <property type="entry name" value="Type I PLP-dependent aspartate aminotransferase-like (Major domain)"/>
    <property type="match status" value="1"/>
</dbReference>
<dbReference type="AlphaFoldDB" id="A0A1M3TY63"/>
<organism evidence="4 5">
    <name type="scientific">Aspergillus luchuensis (strain CBS 106.47)</name>
    <dbReference type="NCBI Taxonomy" id="1137211"/>
    <lineage>
        <taxon>Eukaryota</taxon>
        <taxon>Fungi</taxon>
        <taxon>Dikarya</taxon>
        <taxon>Ascomycota</taxon>
        <taxon>Pezizomycotina</taxon>
        <taxon>Eurotiomycetes</taxon>
        <taxon>Eurotiomycetidae</taxon>
        <taxon>Eurotiales</taxon>
        <taxon>Aspergillaceae</taxon>
        <taxon>Aspergillus</taxon>
        <taxon>Aspergillus subgen. Circumdati</taxon>
    </lineage>
</organism>
<evidence type="ECO:0000256" key="1">
    <source>
        <dbReference type="ARBA" id="ARBA00022898"/>
    </source>
</evidence>
<feature type="region of interest" description="Disordered" evidence="2">
    <location>
        <begin position="27"/>
        <end position="47"/>
    </location>
</feature>
<dbReference type="PANTHER" id="PTHR43092:SF2">
    <property type="entry name" value="HERCYNYLCYSTEINE SULFOXIDE LYASE"/>
    <property type="match status" value="1"/>
</dbReference>
<dbReference type="VEuPathDB" id="FungiDB:ASPFODRAFT_120494"/>
<dbReference type="Pfam" id="PF00266">
    <property type="entry name" value="Aminotran_5"/>
    <property type="match status" value="1"/>
</dbReference>
<sequence length="463" mass="51395">MTTPIPYGAPMRQHFCLDPNWKNLNHGKSPSHPIPTNNNINTKTSPGSFGTYPLPIQSALRAHQTTAESHPDLFIRRLCPSQTQHSLNLLSTLLNAPSTSLAFVKNATTGVNTVLHNIPFTSDDVIIYFDTIYGAIEYGLLALQERTGVQLRKVEYTLPISHEEIVRRFRDVVETVRNEGKGVVRVKAAVFDMVVSVPAVRFPFEALVRECKELGVLSVVDGAHGVGMLEVDLGSLGVDFFTSNLHKWLYIPRGCAVLYVAPQHQHLMRTTSPTSWGYISPSAAEEARVNGTTADAFRYLFQQTATNDDTPYLCVPEALKFREEVCGGEMTIYGYLERLANEAADLVAGMLGTEVLRDEEGLLTRCAMTNVRLLVRVGGDGDGDGEEGGCTVVKKKEVGEVTLWFQNTLLDEYNTFVPVFEYNGWLWTRLSAQVYLDKSDFEWLGGVLKELCGRVGKEALQKK</sequence>
<name>A0A1M3TY63_ASPLC</name>
<dbReference type="SUPFAM" id="SSF53383">
    <property type="entry name" value="PLP-dependent transferases"/>
    <property type="match status" value="1"/>
</dbReference>
<accession>A0A1M3TY63</accession>
<keyword evidence="1" id="KW-0663">Pyridoxal phosphate</keyword>
<dbReference type="Proteomes" id="UP000184063">
    <property type="component" value="Unassembled WGS sequence"/>
</dbReference>
<dbReference type="OrthoDB" id="5978656at2759"/>
<feature type="domain" description="Aminotransferase class V" evidence="3">
    <location>
        <begin position="90"/>
        <end position="273"/>
    </location>
</feature>
<dbReference type="InterPro" id="IPR000192">
    <property type="entry name" value="Aminotrans_V_dom"/>
</dbReference>
<evidence type="ECO:0000256" key="2">
    <source>
        <dbReference type="SAM" id="MobiDB-lite"/>
    </source>
</evidence>
<reference evidence="5" key="1">
    <citation type="journal article" date="2017" name="Genome Biol.">
        <title>Comparative genomics reveals high biological diversity and specific adaptations in the industrially and medically important fungal genus Aspergillus.</title>
        <authorList>
            <person name="de Vries R.P."/>
            <person name="Riley R."/>
            <person name="Wiebenga A."/>
            <person name="Aguilar-Osorio G."/>
            <person name="Amillis S."/>
            <person name="Uchima C.A."/>
            <person name="Anderluh G."/>
            <person name="Asadollahi M."/>
            <person name="Askin M."/>
            <person name="Barry K."/>
            <person name="Battaglia E."/>
            <person name="Bayram O."/>
            <person name="Benocci T."/>
            <person name="Braus-Stromeyer S.A."/>
            <person name="Caldana C."/>
            <person name="Canovas D."/>
            <person name="Cerqueira G.C."/>
            <person name="Chen F."/>
            <person name="Chen W."/>
            <person name="Choi C."/>
            <person name="Clum A."/>
            <person name="Dos Santos R.A."/>
            <person name="Damasio A.R."/>
            <person name="Diallinas G."/>
            <person name="Emri T."/>
            <person name="Fekete E."/>
            <person name="Flipphi M."/>
            <person name="Freyberg S."/>
            <person name="Gallo A."/>
            <person name="Gournas C."/>
            <person name="Habgood R."/>
            <person name="Hainaut M."/>
            <person name="Harispe M.L."/>
            <person name="Henrissat B."/>
            <person name="Hilden K.S."/>
            <person name="Hope R."/>
            <person name="Hossain A."/>
            <person name="Karabika E."/>
            <person name="Karaffa L."/>
            <person name="Karanyi Z."/>
            <person name="Krasevec N."/>
            <person name="Kuo A."/>
            <person name="Kusch H."/>
            <person name="LaButti K."/>
            <person name="Lagendijk E.L."/>
            <person name="Lapidus A."/>
            <person name="Levasseur A."/>
            <person name="Lindquist E."/>
            <person name="Lipzen A."/>
            <person name="Logrieco A.F."/>
            <person name="MacCabe A."/>
            <person name="Maekelae M.R."/>
            <person name="Malavazi I."/>
            <person name="Melin P."/>
            <person name="Meyer V."/>
            <person name="Mielnichuk N."/>
            <person name="Miskei M."/>
            <person name="Molnar A.P."/>
            <person name="Mule G."/>
            <person name="Ngan C.Y."/>
            <person name="Orejas M."/>
            <person name="Orosz E."/>
            <person name="Ouedraogo J.P."/>
            <person name="Overkamp K.M."/>
            <person name="Park H.-S."/>
            <person name="Perrone G."/>
            <person name="Piumi F."/>
            <person name="Punt P.J."/>
            <person name="Ram A.F."/>
            <person name="Ramon A."/>
            <person name="Rauscher S."/>
            <person name="Record E."/>
            <person name="Riano-Pachon D.M."/>
            <person name="Robert V."/>
            <person name="Roehrig J."/>
            <person name="Ruller R."/>
            <person name="Salamov A."/>
            <person name="Salih N.S."/>
            <person name="Samson R.A."/>
            <person name="Sandor E."/>
            <person name="Sanguinetti M."/>
            <person name="Schuetze T."/>
            <person name="Sepcic K."/>
            <person name="Shelest E."/>
            <person name="Sherlock G."/>
            <person name="Sophianopoulou V."/>
            <person name="Squina F.M."/>
            <person name="Sun H."/>
            <person name="Susca A."/>
            <person name="Todd R.B."/>
            <person name="Tsang A."/>
            <person name="Unkles S.E."/>
            <person name="van de Wiele N."/>
            <person name="van Rossen-Uffink D."/>
            <person name="Oliveira J.V."/>
            <person name="Vesth T.C."/>
            <person name="Visser J."/>
            <person name="Yu J.-H."/>
            <person name="Zhou M."/>
            <person name="Andersen M.R."/>
            <person name="Archer D.B."/>
            <person name="Baker S.E."/>
            <person name="Benoit I."/>
            <person name="Brakhage A.A."/>
            <person name="Braus G.H."/>
            <person name="Fischer R."/>
            <person name="Frisvad J.C."/>
            <person name="Goldman G.H."/>
            <person name="Houbraken J."/>
            <person name="Oakley B."/>
            <person name="Pocsi I."/>
            <person name="Scazzocchio C."/>
            <person name="Seiboth B."/>
            <person name="vanKuyk P.A."/>
            <person name="Wortman J."/>
            <person name="Dyer P.S."/>
            <person name="Grigoriev I.V."/>
        </authorList>
    </citation>
    <scope>NUCLEOTIDE SEQUENCE [LARGE SCALE GENOMIC DNA]</scope>
    <source>
        <strain evidence="5">CBS 106.47</strain>
    </source>
</reference>
<dbReference type="InterPro" id="IPR015424">
    <property type="entry name" value="PyrdxlP-dep_Trfase"/>
</dbReference>